<evidence type="ECO:0000259" key="4">
    <source>
        <dbReference type="PROSITE" id="PS50043"/>
    </source>
</evidence>
<dbReference type="GO" id="GO:0004016">
    <property type="term" value="F:adenylate cyclase activity"/>
    <property type="evidence" value="ECO:0007669"/>
    <property type="project" value="TreeGrafter"/>
</dbReference>
<dbReference type="Proteomes" id="UP000298127">
    <property type="component" value="Unassembled WGS sequence"/>
</dbReference>
<evidence type="ECO:0000313" key="6">
    <source>
        <dbReference type="Proteomes" id="UP000298127"/>
    </source>
</evidence>
<name>A0A4Y9R778_9MICO</name>
<keyword evidence="2" id="KW-0067">ATP-binding</keyword>
<sequence length="934" mass="99867">MTPMSVYSDSPPRAGSVGHDLIGREQECARLADLVARVRGGNSETLTLIGEAGIGKSALLDYVGDRARGLSVIGVVGVESEMELAYAGVHQLCAPLLEHVDGIPEPQREALTTAFGISSGRTPDRFLVGLAVLSLLSEAAQQLPVICLVDDIQWLDEASIQTIAFVARRLRADAVGIVLAQRDTAVQADLTGLPRLPIRGLSDVDARALLTSVVTGPLDESVRERIVAETGGNPLAIRQLPLGLKSDEMAGGFGLSGLGALSARIEQSFRRRLEPMPAATRRLLLVAAADPGQDAVLIWRAAEQLGVVPADADPAVADEFVSFSGQVRFCHPLARSTVYKSAFPDERRAAHQALADATDPAANPERRAWHRAHASSGPDEDVAAELERSAEYAQARGGRAAAAAFQERAAELTPNPERRAERALVAAKSKYEAGSPERALRLLAIAESGSTNETLLARVELLRAQALTKLTPGDEDLLLAAAKRLAPVDHRLARETYRDAFRSAQVVGRLGRSGATAEVARAILASPATGPANACDGILDGLATVIVEGHSAGAQLVMRALVELRDNEPCTEATLPWFPFASKAALDVWDDESGRALAAQMTAFARERGELSSLQIGLIVSVGHLVFAGDLAAAQALTDESALIAEATNLPKPAYNQVMLAAWRGQEEQVTSMIANATPTAIERGEGQWLTQSGWVESVLNNGLGRYDRALLAAEEGSRYPNELGIANWSMVELVEAAARSGQPERGIEAARRLSEMAQASRTDWIGGVAARSRALLADGSAAEDDYRLAIEHLERTSLRMELARARLVYGEWLRRQNRRVDAREQLRSAHTVLDEIGAHGFAARARRELAATGEKVHSKARGSQADMTSQEVQIARLAASGQTNPQIATQMFVSPRTVEWHMRKIFSKLGVTSRRDLPGALDSAGLAAVIGRS</sequence>
<dbReference type="Gene3D" id="1.10.10.10">
    <property type="entry name" value="Winged helix-like DNA-binding domain superfamily/Winged helix DNA-binding domain"/>
    <property type="match status" value="1"/>
</dbReference>
<dbReference type="InterPro" id="IPR041664">
    <property type="entry name" value="AAA_16"/>
</dbReference>
<evidence type="ECO:0000256" key="2">
    <source>
        <dbReference type="ARBA" id="ARBA00022840"/>
    </source>
</evidence>
<dbReference type="PANTHER" id="PTHR16305:SF35">
    <property type="entry name" value="TRANSCRIPTIONAL ACTIVATOR DOMAIN"/>
    <property type="match status" value="1"/>
</dbReference>
<dbReference type="AlphaFoldDB" id="A0A4Y9R778"/>
<evidence type="ECO:0000256" key="3">
    <source>
        <dbReference type="SAM" id="MobiDB-lite"/>
    </source>
</evidence>
<feature type="domain" description="HTH luxR-type" evidence="4">
    <location>
        <begin position="861"/>
        <end position="926"/>
    </location>
</feature>
<keyword evidence="6" id="KW-1185">Reference proteome</keyword>
<accession>A0A4Y9R778</accession>
<protein>
    <submittedName>
        <fullName evidence="5">LuxR family transcriptional regulator</fullName>
    </submittedName>
</protein>
<organism evidence="5 6">
    <name type="scientific">Orlajensenia leifsoniae</name>
    <dbReference type="NCBI Taxonomy" id="2561933"/>
    <lineage>
        <taxon>Bacteria</taxon>
        <taxon>Bacillati</taxon>
        <taxon>Actinomycetota</taxon>
        <taxon>Actinomycetes</taxon>
        <taxon>Micrococcales</taxon>
        <taxon>Microbacteriaceae</taxon>
        <taxon>Orlajensenia</taxon>
    </lineage>
</organism>
<dbReference type="CDD" id="cd06170">
    <property type="entry name" value="LuxR_C_like"/>
    <property type="match status" value="1"/>
</dbReference>
<evidence type="ECO:0000313" key="5">
    <source>
        <dbReference type="EMBL" id="TFW00181.1"/>
    </source>
</evidence>
<dbReference type="EMBL" id="SPQZ01000001">
    <property type="protein sequence ID" value="TFW00181.1"/>
    <property type="molecule type" value="Genomic_DNA"/>
</dbReference>
<dbReference type="PANTHER" id="PTHR16305">
    <property type="entry name" value="TESTICULAR SOLUBLE ADENYLYL CYCLASE"/>
    <property type="match status" value="1"/>
</dbReference>
<evidence type="ECO:0000256" key="1">
    <source>
        <dbReference type="ARBA" id="ARBA00022741"/>
    </source>
</evidence>
<feature type="region of interest" description="Disordered" evidence="3">
    <location>
        <begin position="350"/>
        <end position="385"/>
    </location>
</feature>
<dbReference type="GO" id="GO:0005737">
    <property type="term" value="C:cytoplasm"/>
    <property type="evidence" value="ECO:0007669"/>
    <property type="project" value="TreeGrafter"/>
</dbReference>
<dbReference type="InterPro" id="IPR036388">
    <property type="entry name" value="WH-like_DNA-bd_sf"/>
</dbReference>
<comment type="caution">
    <text evidence="5">The sequence shown here is derived from an EMBL/GenBank/DDBJ whole genome shotgun (WGS) entry which is preliminary data.</text>
</comment>
<gene>
    <name evidence="5" type="ORF">E4M00_03055</name>
</gene>
<dbReference type="InterPro" id="IPR000792">
    <property type="entry name" value="Tscrpt_reg_LuxR_C"/>
</dbReference>
<dbReference type="InterPro" id="IPR016032">
    <property type="entry name" value="Sig_transdc_resp-reg_C-effctor"/>
</dbReference>
<dbReference type="PRINTS" id="PR00038">
    <property type="entry name" value="HTHLUXR"/>
</dbReference>
<dbReference type="GO" id="GO:0003677">
    <property type="term" value="F:DNA binding"/>
    <property type="evidence" value="ECO:0007669"/>
    <property type="project" value="InterPro"/>
</dbReference>
<dbReference type="Gene3D" id="3.40.50.300">
    <property type="entry name" value="P-loop containing nucleotide triphosphate hydrolases"/>
    <property type="match status" value="1"/>
</dbReference>
<dbReference type="Pfam" id="PF00196">
    <property type="entry name" value="GerE"/>
    <property type="match status" value="1"/>
</dbReference>
<dbReference type="SUPFAM" id="SSF46894">
    <property type="entry name" value="C-terminal effector domain of the bipartite response regulators"/>
    <property type="match status" value="1"/>
</dbReference>
<dbReference type="GO" id="GO:0006355">
    <property type="term" value="P:regulation of DNA-templated transcription"/>
    <property type="evidence" value="ECO:0007669"/>
    <property type="project" value="InterPro"/>
</dbReference>
<proteinExistence type="predicted"/>
<dbReference type="PROSITE" id="PS50043">
    <property type="entry name" value="HTH_LUXR_2"/>
    <property type="match status" value="1"/>
</dbReference>
<keyword evidence="1" id="KW-0547">Nucleotide-binding</keyword>
<dbReference type="GO" id="GO:0005524">
    <property type="term" value="F:ATP binding"/>
    <property type="evidence" value="ECO:0007669"/>
    <property type="project" value="UniProtKB-KW"/>
</dbReference>
<reference evidence="5 6" key="1">
    <citation type="journal article" date="2018" name="J. Microbiol.">
        <title>Leifsonia flava sp. nov., a novel actinobacterium isolated from the rhizosphere of Aquilegia viridiflora.</title>
        <authorList>
            <person name="Cai Y."/>
            <person name="Tao W.Z."/>
            <person name="Ma Y.J."/>
            <person name="Cheng J."/>
            <person name="Zhang M.Y."/>
            <person name="Zhang Y.X."/>
        </authorList>
    </citation>
    <scope>NUCLEOTIDE SEQUENCE [LARGE SCALE GENOMIC DNA]</scope>
    <source>
        <strain evidence="5 6">SYP-B2174</strain>
    </source>
</reference>
<dbReference type="InterPro" id="IPR027417">
    <property type="entry name" value="P-loop_NTPase"/>
</dbReference>
<dbReference type="SMART" id="SM00421">
    <property type="entry name" value="HTH_LUXR"/>
    <property type="match status" value="1"/>
</dbReference>
<dbReference type="Pfam" id="PF13191">
    <property type="entry name" value="AAA_16"/>
    <property type="match status" value="1"/>
</dbReference>
<dbReference type="SUPFAM" id="SSF52540">
    <property type="entry name" value="P-loop containing nucleoside triphosphate hydrolases"/>
    <property type="match status" value="1"/>
</dbReference>